<keyword evidence="2" id="KW-1185">Reference proteome</keyword>
<proteinExistence type="predicted"/>
<accession>M7XB09</accession>
<name>M7XB09_9BACT</name>
<protein>
    <submittedName>
        <fullName evidence="1">Uncharacterized protein</fullName>
    </submittedName>
</protein>
<dbReference type="Proteomes" id="UP000010953">
    <property type="component" value="Unassembled WGS sequence"/>
</dbReference>
<dbReference type="STRING" id="1239962.C943_03307"/>
<sequence length="69" mass="8276">MPYLLTLYIRMDVHQRIAFKAYLRWYGRQRITLQEYLKGWSIVQEYHGPLTVSSITERGLQLSGKEWSV</sequence>
<dbReference type="EMBL" id="AMZY02000005">
    <property type="protein sequence ID" value="EMS34620.1"/>
    <property type="molecule type" value="Genomic_DNA"/>
</dbReference>
<organism evidence="1 2">
    <name type="scientific">Mariniradius saccharolyticus AK6</name>
    <dbReference type="NCBI Taxonomy" id="1239962"/>
    <lineage>
        <taxon>Bacteria</taxon>
        <taxon>Pseudomonadati</taxon>
        <taxon>Bacteroidota</taxon>
        <taxon>Cytophagia</taxon>
        <taxon>Cytophagales</taxon>
        <taxon>Cyclobacteriaceae</taxon>
        <taxon>Mariniradius</taxon>
    </lineage>
</organism>
<dbReference type="AlphaFoldDB" id="M7XB09"/>
<evidence type="ECO:0000313" key="1">
    <source>
        <dbReference type="EMBL" id="EMS34620.1"/>
    </source>
</evidence>
<comment type="caution">
    <text evidence="1">The sequence shown here is derived from an EMBL/GenBank/DDBJ whole genome shotgun (WGS) entry which is preliminary data.</text>
</comment>
<dbReference type="InParanoid" id="M7XB09"/>
<reference evidence="1" key="1">
    <citation type="submission" date="2013-01" db="EMBL/GenBank/DDBJ databases">
        <title>Genome assembly of Mariniradius saccharolyticus AK6.</title>
        <authorList>
            <person name="Vaidya B."/>
            <person name="Khatri I."/>
            <person name="Tanuku N.R.S."/>
            <person name="Subramanian S."/>
            <person name="Pinnaka A."/>
        </authorList>
    </citation>
    <scope>NUCLEOTIDE SEQUENCE [LARGE SCALE GENOMIC DNA]</scope>
    <source>
        <strain evidence="1">AK6</strain>
    </source>
</reference>
<gene>
    <name evidence="1" type="ORF">C943_03307</name>
</gene>
<evidence type="ECO:0000313" key="2">
    <source>
        <dbReference type="Proteomes" id="UP000010953"/>
    </source>
</evidence>